<sequence>MTSDPRSENLKHLRNVIIPETLKFMGNTTAKPKRLVLLPLPDKEFDPTEAALAWSVLVNYGYEVRFATENGNVAVGDMAILKNEGLSLAAKVIFSTLGLTVVDEFIQKAYADMTKDKHFLKPITWRSINVEDYDGLYCAGGHAPGMKQYLGSEELQQKVSKFWALDRPVAAICHGVLLVARSKLLQDHSKSVLTGKRVTCLTNVQENTAYYATYLILGNMFRTYNETTQNEVTRLMYNAKTKEEADRQDEAHQLFDAGFLAPKKDWDVRNEFIIEDGRFLSGRWPGDTLLLAHRFAQKLSLFKRK</sequence>
<dbReference type="Pfam" id="PF17124">
    <property type="entry name" value="ThiJ_like"/>
    <property type="match status" value="1"/>
</dbReference>
<dbReference type="PANTHER" id="PTHR43068:SF1">
    <property type="entry name" value="SLR1854 PROTEIN"/>
    <property type="match status" value="1"/>
</dbReference>
<dbReference type="Gene3D" id="3.40.50.880">
    <property type="match status" value="1"/>
</dbReference>
<comment type="caution">
    <text evidence="1">The sequence shown here is derived from an EMBL/GenBank/DDBJ whole genome shotgun (WGS) entry which is preliminary data.</text>
</comment>
<accession>A0AAW2YVI1</accession>
<reference evidence="1 2" key="1">
    <citation type="submission" date="2024-03" db="EMBL/GenBank/DDBJ databases">
        <title>The Acrasis kona genome and developmental transcriptomes reveal deep origins of eukaryotic multicellular pathways.</title>
        <authorList>
            <person name="Sheikh S."/>
            <person name="Fu C.-J."/>
            <person name="Brown M.W."/>
            <person name="Baldauf S.L."/>
        </authorList>
    </citation>
    <scope>NUCLEOTIDE SEQUENCE [LARGE SCALE GENOMIC DNA]</scope>
    <source>
        <strain evidence="1 2">ATCC MYA-3509</strain>
    </source>
</reference>
<evidence type="ECO:0000313" key="1">
    <source>
        <dbReference type="EMBL" id="KAL0480848.1"/>
    </source>
</evidence>
<gene>
    <name evidence="1" type="ORF">AKO1_002099</name>
</gene>
<evidence type="ECO:0000313" key="2">
    <source>
        <dbReference type="Proteomes" id="UP001431209"/>
    </source>
</evidence>
<dbReference type="Proteomes" id="UP001431209">
    <property type="component" value="Unassembled WGS sequence"/>
</dbReference>
<dbReference type="PANTHER" id="PTHR43068">
    <property type="entry name" value="SLR1854 PROTEIN"/>
    <property type="match status" value="1"/>
</dbReference>
<dbReference type="InterPro" id="IPR029062">
    <property type="entry name" value="Class_I_gatase-like"/>
</dbReference>
<protein>
    <recommendedName>
        <fullName evidence="3">Thiamine biosynthesis protein ThiJ</fullName>
    </recommendedName>
</protein>
<name>A0AAW2YVI1_9EUKA</name>
<dbReference type="AlphaFoldDB" id="A0AAW2YVI1"/>
<keyword evidence="2" id="KW-1185">Reference proteome</keyword>
<dbReference type="InterPro" id="IPR032633">
    <property type="entry name" value="ThiJ-like"/>
</dbReference>
<dbReference type="EMBL" id="JAOPGA020000699">
    <property type="protein sequence ID" value="KAL0480848.1"/>
    <property type="molecule type" value="Genomic_DNA"/>
</dbReference>
<proteinExistence type="predicted"/>
<evidence type="ECO:0008006" key="3">
    <source>
        <dbReference type="Google" id="ProtNLM"/>
    </source>
</evidence>
<dbReference type="SUPFAM" id="SSF52317">
    <property type="entry name" value="Class I glutamine amidotransferase-like"/>
    <property type="match status" value="1"/>
</dbReference>
<organism evidence="1 2">
    <name type="scientific">Acrasis kona</name>
    <dbReference type="NCBI Taxonomy" id="1008807"/>
    <lineage>
        <taxon>Eukaryota</taxon>
        <taxon>Discoba</taxon>
        <taxon>Heterolobosea</taxon>
        <taxon>Tetramitia</taxon>
        <taxon>Eutetramitia</taxon>
        <taxon>Acrasidae</taxon>
        <taxon>Acrasis</taxon>
    </lineage>
</organism>